<dbReference type="AlphaFoldDB" id="A0A9X2IGI7"/>
<evidence type="ECO:0000313" key="2">
    <source>
        <dbReference type="EMBL" id="MCM0621609.1"/>
    </source>
</evidence>
<dbReference type="EMBL" id="JAMOIL010000021">
    <property type="protein sequence ID" value="MCM0621609.1"/>
    <property type="molecule type" value="Genomic_DNA"/>
</dbReference>
<comment type="caution">
    <text evidence="2">The sequence shown here is derived from an EMBL/GenBank/DDBJ whole genome shotgun (WGS) entry which is preliminary data.</text>
</comment>
<feature type="transmembrane region" description="Helical" evidence="1">
    <location>
        <begin position="71"/>
        <end position="90"/>
    </location>
</feature>
<accession>A0A9X2IGI7</accession>
<keyword evidence="3" id="KW-1185">Reference proteome</keyword>
<feature type="transmembrane region" description="Helical" evidence="1">
    <location>
        <begin position="7"/>
        <end position="25"/>
    </location>
</feature>
<name>A0A9X2IGI7_9ACTN</name>
<protein>
    <submittedName>
        <fullName evidence="2">YggT family protein</fullName>
    </submittedName>
</protein>
<gene>
    <name evidence="2" type="ORF">M8330_15050</name>
</gene>
<sequence>MLIIGTIIDWLLGIFLFLMLVRFIVDWVQVFARSWSPTGVVLVILEVVYSVTDPPIMFLRRFIPPLRLGSIALDMSFILVLVAVYVLRALNQALLIRPFL</sequence>
<proteinExistence type="predicted"/>
<dbReference type="GO" id="GO:0016020">
    <property type="term" value="C:membrane"/>
    <property type="evidence" value="ECO:0007669"/>
    <property type="project" value="InterPro"/>
</dbReference>
<keyword evidence="1" id="KW-0812">Transmembrane</keyword>
<keyword evidence="1" id="KW-1133">Transmembrane helix</keyword>
<evidence type="ECO:0000313" key="3">
    <source>
        <dbReference type="Proteomes" id="UP001139485"/>
    </source>
</evidence>
<keyword evidence="1" id="KW-0472">Membrane</keyword>
<evidence type="ECO:0000256" key="1">
    <source>
        <dbReference type="SAM" id="Phobius"/>
    </source>
</evidence>
<reference evidence="2" key="1">
    <citation type="submission" date="2022-05" db="EMBL/GenBank/DDBJ databases">
        <authorList>
            <person name="Tuo L."/>
        </authorList>
    </citation>
    <scope>NUCLEOTIDE SEQUENCE</scope>
    <source>
        <strain evidence="2">BSK12Z-4</strain>
    </source>
</reference>
<dbReference type="Proteomes" id="UP001139485">
    <property type="component" value="Unassembled WGS sequence"/>
</dbReference>
<dbReference type="RefSeq" id="WP_250056345.1">
    <property type="nucleotide sequence ID" value="NZ_JAMJPH010000029.1"/>
</dbReference>
<dbReference type="Pfam" id="PF02325">
    <property type="entry name" value="CCB3_YggT"/>
    <property type="match status" value="1"/>
</dbReference>
<dbReference type="InterPro" id="IPR003425">
    <property type="entry name" value="CCB3/YggT"/>
</dbReference>
<organism evidence="2 3">
    <name type="scientific">Nocardioides bruguierae</name>
    <dbReference type="NCBI Taxonomy" id="2945102"/>
    <lineage>
        <taxon>Bacteria</taxon>
        <taxon>Bacillati</taxon>
        <taxon>Actinomycetota</taxon>
        <taxon>Actinomycetes</taxon>
        <taxon>Propionibacteriales</taxon>
        <taxon>Nocardioidaceae</taxon>
        <taxon>Nocardioides</taxon>
    </lineage>
</organism>